<keyword evidence="6 8" id="KW-0378">Hydrolase</keyword>
<name>A0ABU7XLC0_9HYPH</name>
<feature type="binding site" evidence="6">
    <location>
        <begin position="246"/>
        <end position="252"/>
    </location>
    <ligand>
        <name>GTP</name>
        <dbReference type="ChEBI" id="CHEBI:37565"/>
    </ligand>
</feature>
<dbReference type="Gene3D" id="3.30.1360.120">
    <property type="entry name" value="Probable tRNA modification gtpase trme, domain 1"/>
    <property type="match status" value="1"/>
</dbReference>
<dbReference type="PANTHER" id="PTHR42714">
    <property type="entry name" value="TRNA MODIFICATION GTPASE GTPBP3"/>
    <property type="match status" value="1"/>
</dbReference>
<dbReference type="InterPro" id="IPR018948">
    <property type="entry name" value="GTP-bd_TrmE_N"/>
</dbReference>
<comment type="similarity">
    <text evidence="1 6">Belongs to the TRAFAC class TrmE-Era-EngA-EngB-Septin-like GTPase superfamily. TrmE GTPase family.</text>
</comment>
<dbReference type="InterPro" id="IPR004520">
    <property type="entry name" value="GTPase_MnmE"/>
</dbReference>
<sequence>MGGDTIFALGTGAGRAAIAVVRLSGPDVKATLEAMTGRALEPRRATFAFLRDPDTGEALDQGLALFFPAPHSVTGEDYGELHIHGGRASVEATLLALSGRPGLRAAEPGEFARRGFANGKLDLSQAEALADLIDAQTQAQRRQALRVAGGALRRKVEGWRAALIEALALIETQLDFSDEGDVGLLPREKLAALLAPVAEEIAAALRAAPASERMRDGFAVMILGRPNAGKSTLLNALASRDLAIVSPIPGTTRDMIEAHLDMGGLPVTLVDTAGLREAAEEIERIGVDRTLARIETADLALWLSAEGEEPPPGEKEILCIATKIDLRPAPHGWIGVCGLGGEGLPALVDAIVERAQARLGDGGGALILRERHRKALTAALSGVVGAVEPDKDMEFAAEDLRRAARALGRVVGAVDVEEILDAVFSRFCIGK</sequence>
<dbReference type="Gene3D" id="1.20.120.430">
    <property type="entry name" value="tRNA modification GTPase MnmE domain 2"/>
    <property type="match status" value="1"/>
</dbReference>
<evidence type="ECO:0000256" key="6">
    <source>
        <dbReference type="HAMAP-Rule" id="MF_00379"/>
    </source>
</evidence>
<feature type="binding site" evidence="6">
    <location>
        <position position="246"/>
    </location>
    <ligand>
        <name>K(+)</name>
        <dbReference type="ChEBI" id="CHEBI:29103"/>
    </ligand>
</feature>
<keyword evidence="4 6" id="KW-0630">Potassium</keyword>
<proteinExistence type="inferred from homology"/>
<keyword evidence="6" id="KW-0479">Metal-binding</keyword>
<keyword evidence="9" id="KW-1185">Reference proteome</keyword>
<comment type="function">
    <text evidence="6">Exhibits a very high intrinsic GTPase hydrolysis rate. Involved in the addition of a carboxymethylaminomethyl (cmnm) group at the wobble position (U34) of certain tRNAs, forming tRNA-cmnm(5)s(2)U34.</text>
</comment>
<dbReference type="Gene3D" id="3.40.50.300">
    <property type="entry name" value="P-loop containing nucleotide triphosphate hydrolases"/>
    <property type="match status" value="1"/>
</dbReference>
<dbReference type="InterPro" id="IPR027266">
    <property type="entry name" value="TrmE/GcvT-like"/>
</dbReference>
<dbReference type="Pfam" id="PF10396">
    <property type="entry name" value="TrmE_N"/>
    <property type="match status" value="1"/>
</dbReference>
<dbReference type="EMBL" id="JAZHYN010000038">
    <property type="protein sequence ID" value="MEF3367328.1"/>
    <property type="molecule type" value="Genomic_DNA"/>
</dbReference>
<dbReference type="InterPro" id="IPR005225">
    <property type="entry name" value="Small_GTP-bd"/>
</dbReference>
<feature type="binding site" evidence="6">
    <location>
        <position position="120"/>
    </location>
    <ligand>
        <name>(6S)-5-formyl-5,6,7,8-tetrahydrofolate</name>
        <dbReference type="ChEBI" id="CHEBI:57457"/>
    </ligand>
</feature>
<feature type="binding site" evidence="6">
    <location>
        <position position="248"/>
    </location>
    <ligand>
        <name>K(+)</name>
        <dbReference type="ChEBI" id="CHEBI:29103"/>
    </ligand>
</feature>
<dbReference type="PANTHER" id="PTHR42714:SF2">
    <property type="entry name" value="TRNA MODIFICATION GTPASE GTPBP3, MITOCHONDRIAL"/>
    <property type="match status" value="1"/>
</dbReference>
<dbReference type="Proteomes" id="UP001350748">
    <property type="component" value="Unassembled WGS sequence"/>
</dbReference>
<dbReference type="SUPFAM" id="SSF116878">
    <property type="entry name" value="TrmE connector domain"/>
    <property type="match status" value="1"/>
</dbReference>
<dbReference type="PROSITE" id="PS51709">
    <property type="entry name" value="G_TRME"/>
    <property type="match status" value="1"/>
</dbReference>
<dbReference type="InterPro" id="IPR006073">
    <property type="entry name" value="GTP-bd"/>
</dbReference>
<feature type="domain" description="TrmE-type G" evidence="7">
    <location>
        <begin position="217"/>
        <end position="356"/>
    </location>
</feature>
<evidence type="ECO:0000256" key="4">
    <source>
        <dbReference type="ARBA" id="ARBA00022958"/>
    </source>
</evidence>
<feature type="binding site" evidence="6">
    <location>
        <begin position="271"/>
        <end position="274"/>
    </location>
    <ligand>
        <name>GTP</name>
        <dbReference type="ChEBI" id="CHEBI:37565"/>
    </ligand>
</feature>
<dbReference type="SUPFAM" id="SSF52540">
    <property type="entry name" value="P-loop containing nucleoside triphosphate hydrolases"/>
    <property type="match status" value="1"/>
</dbReference>
<dbReference type="InterPro" id="IPR027417">
    <property type="entry name" value="P-loop_NTPase"/>
</dbReference>
<dbReference type="InterPro" id="IPR025867">
    <property type="entry name" value="MnmE_helical"/>
</dbReference>
<dbReference type="InterPro" id="IPR031168">
    <property type="entry name" value="G_TrmE"/>
</dbReference>
<reference evidence="8 9" key="1">
    <citation type="submission" date="2024-02" db="EMBL/GenBank/DDBJ databases">
        <authorList>
            <person name="Grouzdev D."/>
        </authorList>
    </citation>
    <scope>NUCLEOTIDE SEQUENCE [LARGE SCALE GENOMIC DNA]</scope>
    <source>
        <strain evidence="8 9">9N</strain>
    </source>
</reference>
<comment type="subunit">
    <text evidence="6">Homodimer. Heterotetramer of two MnmE and two MnmG subunits.</text>
</comment>
<organism evidence="8 9">
    <name type="scientific">Methylocystis borbori</name>
    <dbReference type="NCBI Taxonomy" id="3118750"/>
    <lineage>
        <taxon>Bacteria</taxon>
        <taxon>Pseudomonadati</taxon>
        <taxon>Pseudomonadota</taxon>
        <taxon>Alphaproteobacteria</taxon>
        <taxon>Hyphomicrobiales</taxon>
        <taxon>Methylocystaceae</taxon>
        <taxon>Methylocystis</taxon>
    </lineage>
</organism>
<comment type="cofactor">
    <cofactor evidence="6">
        <name>K(+)</name>
        <dbReference type="ChEBI" id="CHEBI:29103"/>
    </cofactor>
    <text evidence="6">Binds 1 potassium ion per subunit.</text>
</comment>
<dbReference type="Pfam" id="PF01926">
    <property type="entry name" value="MMR_HSR1"/>
    <property type="match status" value="1"/>
</dbReference>
<evidence type="ECO:0000259" key="7">
    <source>
        <dbReference type="PROSITE" id="PS51709"/>
    </source>
</evidence>
<feature type="binding site" evidence="6">
    <location>
        <position position="80"/>
    </location>
    <ligand>
        <name>(6S)-5-formyl-5,6,7,8-tetrahydrofolate</name>
        <dbReference type="ChEBI" id="CHEBI:57457"/>
    </ligand>
</feature>
<dbReference type="HAMAP" id="MF_00379">
    <property type="entry name" value="GTPase_MnmE"/>
    <property type="match status" value="1"/>
</dbReference>
<evidence type="ECO:0000256" key="2">
    <source>
        <dbReference type="ARBA" id="ARBA00022694"/>
    </source>
</evidence>
<evidence type="ECO:0000256" key="3">
    <source>
        <dbReference type="ARBA" id="ARBA00022741"/>
    </source>
</evidence>
<dbReference type="EC" id="3.6.-.-" evidence="6"/>
<feature type="binding site" evidence="6">
    <location>
        <position position="231"/>
    </location>
    <ligand>
        <name>Mg(2+)</name>
        <dbReference type="ChEBI" id="CHEBI:18420"/>
    </ligand>
</feature>
<feature type="binding site" evidence="6">
    <location>
        <position position="22"/>
    </location>
    <ligand>
        <name>(6S)-5-formyl-5,6,7,8-tetrahydrofolate</name>
        <dbReference type="ChEBI" id="CHEBI:57457"/>
    </ligand>
</feature>
<evidence type="ECO:0000256" key="5">
    <source>
        <dbReference type="ARBA" id="ARBA00023134"/>
    </source>
</evidence>
<keyword evidence="2 6" id="KW-0819">tRNA processing</keyword>
<keyword evidence="6" id="KW-0460">Magnesium</keyword>
<keyword evidence="3 6" id="KW-0547">Nucleotide-binding</keyword>
<dbReference type="CDD" id="cd14858">
    <property type="entry name" value="TrmE_N"/>
    <property type="match status" value="1"/>
</dbReference>
<evidence type="ECO:0000313" key="8">
    <source>
        <dbReference type="EMBL" id="MEF3367328.1"/>
    </source>
</evidence>
<dbReference type="GO" id="GO:0016787">
    <property type="term" value="F:hydrolase activity"/>
    <property type="evidence" value="ECO:0007669"/>
    <property type="project" value="UniProtKB-KW"/>
</dbReference>
<dbReference type="NCBIfam" id="TIGR00231">
    <property type="entry name" value="small_GTP"/>
    <property type="match status" value="1"/>
</dbReference>
<dbReference type="PRINTS" id="PR00326">
    <property type="entry name" value="GTP1OBG"/>
</dbReference>
<feature type="binding site" evidence="6">
    <location>
        <position position="252"/>
    </location>
    <ligand>
        <name>Mg(2+)</name>
        <dbReference type="ChEBI" id="CHEBI:18420"/>
    </ligand>
</feature>
<feature type="binding site" evidence="6">
    <location>
        <begin position="227"/>
        <end position="232"/>
    </location>
    <ligand>
        <name>GTP</name>
        <dbReference type="ChEBI" id="CHEBI:37565"/>
    </ligand>
</feature>
<evidence type="ECO:0000313" key="9">
    <source>
        <dbReference type="Proteomes" id="UP001350748"/>
    </source>
</evidence>
<dbReference type="InterPro" id="IPR027368">
    <property type="entry name" value="MnmE_dom2"/>
</dbReference>
<dbReference type="NCBIfam" id="NF003661">
    <property type="entry name" value="PRK05291.1-3"/>
    <property type="match status" value="1"/>
</dbReference>
<accession>A0ABU7XLC0</accession>
<comment type="caution">
    <text evidence="6">Lacks conserved residue(s) required for the propagation of feature annotation.</text>
</comment>
<dbReference type="Pfam" id="PF12631">
    <property type="entry name" value="MnmE_helical"/>
    <property type="match status" value="1"/>
</dbReference>
<keyword evidence="6" id="KW-0963">Cytoplasm</keyword>
<feature type="binding site" evidence="6">
    <location>
        <position position="251"/>
    </location>
    <ligand>
        <name>K(+)</name>
        <dbReference type="ChEBI" id="CHEBI:29103"/>
    </ligand>
</feature>
<keyword evidence="5 6" id="KW-0342">GTP-binding</keyword>
<evidence type="ECO:0000256" key="1">
    <source>
        <dbReference type="ARBA" id="ARBA00011043"/>
    </source>
</evidence>
<feature type="binding site" evidence="6">
    <location>
        <position position="227"/>
    </location>
    <ligand>
        <name>K(+)</name>
        <dbReference type="ChEBI" id="CHEBI:29103"/>
    </ligand>
</feature>
<dbReference type="CDD" id="cd04164">
    <property type="entry name" value="trmE"/>
    <property type="match status" value="1"/>
</dbReference>
<protein>
    <recommendedName>
        <fullName evidence="6">tRNA modification GTPase MnmE</fullName>
        <ecNumber evidence="6">3.6.-.-</ecNumber>
    </recommendedName>
</protein>
<comment type="caution">
    <text evidence="8">The sequence shown here is derived from an EMBL/GenBank/DDBJ whole genome shotgun (WGS) entry which is preliminary data.</text>
</comment>
<comment type="subcellular location">
    <subcellularLocation>
        <location evidence="6">Cytoplasm</location>
    </subcellularLocation>
</comment>
<gene>
    <name evidence="6 8" type="primary">mnmE</name>
    <name evidence="6" type="synonym">trmE</name>
    <name evidence="8" type="ORF">V3H18_12360</name>
</gene>
<feature type="binding site" evidence="6">
    <location>
        <position position="431"/>
    </location>
    <ligand>
        <name>(6S)-5-formyl-5,6,7,8-tetrahydrofolate</name>
        <dbReference type="ChEBI" id="CHEBI:57457"/>
    </ligand>
</feature>
<dbReference type="RefSeq" id="WP_332082374.1">
    <property type="nucleotide sequence ID" value="NZ_JAZHYN010000038.1"/>
</dbReference>